<sequence length="279" mass="32361">METDFLVTIGKSLIQHGYYNNRIYLIQVHPDDIELILHRINYLQLVYSYEKIILKVPRSLERDFKTPDTRIEARIPGYYQGIEDALFLSRFFNIRRAEEDGFNKIQRNIHTCQNNLLPPVQKNYSQEIRIRKADTSDISELCALYKKVFETYPFPICEPYYLKKIMSSGVPFFVAEISNEVIGAGSCEIDAHASAVEMSDLAVNPKYRGYGISKILLSFMEKHMKKNHVKTAFTICRAEPLQINRLFSGFGYQHGGTLIKNTNICGKFESMNIWYKNLT</sequence>
<feature type="domain" description="N-acetyltransferase" evidence="1">
    <location>
        <begin position="128"/>
        <end position="279"/>
    </location>
</feature>
<dbReference type="GeneID" id="65096669"/>
<dbReference type="Pfam" id="PF00583">
    <property type="entry name" value="Acetyltransf_1"/>
    <property type="match status" value="1"/>
</dbReference>
<reference evidence="2 3" key="1">
    <citation type="submission" date="2021-05" db="EMBL/GenBank/DDBJ databases">
        <title>A novel Methanospirillum isolate from a pyrite-forming mixed culture.</title>
        <authorList>
            <person name="Bunk B."/>
            <person name="Sproer C."/>
            <person name="Spring S."/>
            <person name="Pester M."/>
        </authorList>
    </citation>
    <scope>NUCLEOTIDE SEQUENCE [LARGE SCALE GENOMIC DNA]</scope>
    <source>
        <strain evidence="2 3">J.3.6.1-F.2.7.3</strain>
    </source>
</reference>
<dbReference type="InterPro" id="IPR000182">
    <property type="entry name" value="GNAT_dom"/>
</dbReference>
<proteinExistence type="predicted"/>
<keyword evidence="3" id="KW-1185">Reference proteome</keyword>
<name>A0A8E7EKB1_9EURY</name>
<accession>A0A8E7EKB1</accession>
<dbReference type="SUPFAM" id="SSF55729">
    <property type="entry name" value="Acyl-CoA N-acyltransferases (Nat)"/>
    <property type="match status" value="1"/>
</dbReference>
<keyword evidence="2" id="KW-0808">Transferase</keyword>
<dbReference type="NCBIfam" id="TIGR03827">
    <property type="entry name" value="GNAT_ablB"/>
    <property type="match status" value="1"/>
</dbReference>
<organism evidence="2 3">
    <name type="scientific">Methanospirillum purgamenti</name>
    <dbReference type="NCBI Taxonomy" id="2834276"/>
    <lineage>
        <taxon>Archaea</taxon>
        <taxon>Methanobacteriati</taxon>
        <taxon>Methanobacteriota</taxon>
        <taxon>Stenosarchaea group</taxon>
        <taxon>Methanomicrobia</taxon>
        <taxon>Methanomicrobiales</taxon>
        <taxon>Methanospirillaceae</taxon>
        <taxon>Methanospirillum</taxon>
    </lineage>
</organism>
<dbReference type="PROSITE" id="PS51186">
    <property type="entry name" value="GNAT"/>
    <property type="match status" value="1"/>
</dbReference>
<dbReference type="InterPro" id="IPR016181">
    <property type="entry name" value="Acyl_CoA_acyltransferase"/>
</dbReference>
<dbReference type="KEGG" id="mrtj:KHC33_05755"/>
<evidence type="ECO:0000259" key="1">
    <source>
        <dbReference type="PROSITE" id="PS51186"/>
    </source>
</evidence>
<dbReference type="RefSeq" id="WP_214420776.1">
    <property type="nucleotide sequence ID" value="NZ_CP075546.1"/>
</dbReference>
<dbReference type="Gene3D" id="3.40.630.30">
    <property type="match status" value="1"/>
</dbReference>
<dbReference type="InterPro" id="IPR022525">
    <property type="entry name" value="GNAT_AblB"/>
</dbReference>
<dbReference type="Proteomes" id="UP000680656">
    <property type="component" value="Chromosome"/>
</dbReference>
<dbReference type="EMBL" id="CP075546">
    <property type="protein sequence ID" value="QVV89999.1"/>
    <property type="molecule type" value="Genomic_DNA"/>
</dbReference>
<evidence type="ECO:0000313" key="3">
    <source>
        <dbReference type="Proteomes" id="UP000680656"/>
    </source>
</evidence>
<gene>
    <name evidence="2" type="primary">ablB</name>
    <name evidence="2" type="ORF">KHC33_05755</name>
</gene>
<dbReference type="AlphaFoldDB" id="A0A8E7EKB1"/>
<protein>
    <submittedName>
        <fullName evidence="2">Putative beta-lysine N-acetyltransferase</fullName>
    </submittedName>
</protein>
<evidence type="ECO:0000313" key="2">
    <source>
        <dbReference type="EMBL" id="QVV89999.1"/>
    </source>
</evidence>
<dbReference type="GO" id="GO:0008080">
    <property type="term" value="F:N-acetyltransferase activity"/>
    <property type="evidence" value="ECO:0007669"/>
    <property type="project" value="InterPro"/>
</dbReference>
<dbReference type="CDD" id="cd04301">
    <property type="entry name" value="NAT_SF"/>
    <property type="match status" value="1"/>
</dbReference>